<name>A0A1G7ANB2_9ACTN</name>
<keyword evidence="3" id="KW-0804">Transcription</keyword>
<dbReference type="CDD" id="cd00090">
    <property type="entry name" value="HTH_ARSR"/>
    <property type="match status" value="1"/>
</dbReference>
<dbReference type="InterPro" id="IPR036388">
    <property type="entry name" value="WH-like_DNA-bd_sf"/>
</dbReference>
<dbReference type="PROSITE" id="PS50956">
    <property type="entry name" value="HTH_ASNC_2"/>
    <property type="match status" value="1"/>
</dbReference>
<dbReference type="SMART" id="SM00344">
    <property type="entry name" value="HTH_ASNC"/>
    <property type="match status" value="1"/>
</dbReference>
<dbReference type="InterPro" id="IPR036390">
    <property type="entry name" value="WH_DNA-bd_sf"/>
</dbReference>
<dbReference type="InterPro" id="IPR000485">
    <property type="entry name" value="AsnC-type_HTH_dom"/>
</dbReference>
<dbReference type="InterPro" id="IPR011008">
    <property type="entry name" value="Dimeric_a/b-barrel"/>
</dbReference>
<keyword evidence="1" id="KW-0805">Transcription regulation</keyword>
<dbReference type="PRINTS" id="PR00033">
    <property type="entry name" value="HTHASNC"/>
</dbReference>
<dbReference type="RefSeq" id="WP_091039333.1">
    <property type="nucleotide sequence ID" value="NZ_FNAD01000014.1"/>
</dbReference>
<dbReference type="GO" id="GO:0005829">
    <property type="term" value="C:cytosol"/>
    <property type="evidence" value="ECO:0007669"/>
    <property type="project" value="TreeGrafter"/>
</dbReference>
<gene>
    <name evidence="6" type="ORF">SAMN05216270_11458</name>
</gene>
<dbReference type="FunFam" id="1.10.10.10:FF:000186">
    <property type="entry name" value="AsnC family transcriptional regulator"/>
    <property type="match status" value="1"/>
</dbReference>
<evidence type="ECO:0000313" key="6">
    <source>
        <dbReference type="EMBL" id="SDE16414.1"/>
    </source>
</evidence>
<dbReference type="InterPro" id="IPR019888">
    <property type="entry name" value="Tscrpt_reg_AsnC-like"/>
</dbReference>
<evidence type="ECO:0000313" key="7">
    <source>
        <dbReference type="Proteomes" id="UP000198949"/>
    </source>
</evidence>
<dbReference type="STRING" id="58114.SAMN05216270_11458"/>
<sequence>MNTSRSPELDDVDWKILAELQADARLSFNELSRRIHLSAPAVAERVRRLEESGVIAGYAARVAPAKAGQPMMAFIQLRCKLSRCLLKTAAADDFPEITEVHKLSGEHCTMLKVRAASLVHLEGLIEQLGEHGEMRTHIVLSTPYEDRPLTPVTADRDVSGADGWTGTGR</sequence>
<dbReference type="Gene3D" id="3.30.70.920">
    <property type="match status" value="1"/>
</dbReference>
<evidence type="ECO:0000256" key="3">
    <source>
        <dbReference type="ARBA" id="ARBA00023163"/>
    </source>
</evidence>
<dbReference type="Pfam" id="PF01037">
    <property type="entry name" value="AsnC_trans_reg"/>
    <property type="match status" value="1"/>
</dbReference>
<evidence type="ECO:0000256" key="4">
    <source>
        <dbReference type="SAM" id="MobiDB-lite"/>
    </source>
</evidence>
<dbReference type="InterPro" id="IPR019887">
    <property type="entry name" value="Tscrpt_reg_AsnC/Lrp_C"/>
</dbReference>
<keyword evidence="7" id="KW-1185">Reference proteome</keyword>
<dbReference type="GO" id="GO:0043565">
    <property type="term" value="F:sequence-specific DNA binding"/>
    <property type="evidence" value="ECO:0007669"/>
    <property type="project" value="InterPro"/>
</dbReference>
<organism evidence="6 7">
    <name type="scientific">Glycomyces harbinensis</name>
    <dbReference type="NCBI Taxonomy" id="58114"/>
    <lineage>
        <taxon>Bacteria</taxon>
        <taxon>Bacillati</taxon>
        <taxon>Actinomycetota</taxon>
        <taxon>Actinomycetes</taxon>
        <taxon>Glycomycetales</taxon>
        <taxon>Glycomycetaceae</taxon>
        <taxon>Glycomyces</taxon>
    </lineage>
</organism>
<dbReference type="SUPFAM" id="SSF46785">
    <property type="entry name" value="Winged helix' DNA-binding domain"/>
    <property type="match status" value="1"/>
</dbReference>
<keyword evidence="2" id="KW-0238">DNA-binding</keyword>
<evidence type="ECO:0000256" key="1">
    <source>
        <dbReference type="ARBA" id="ARBA00023015"/>
    </source>
</evidence>
<accession>A0A1G7ANB2</accession>
<dbReference type="AlphaFoldDB" id="A0A1G7ANB2"/>
<feature type="compositionally biased region" description="Basic and acidic residues" evidence="4">
    <location>
        <begin position="149"/>
        <end position="159"/>
    </location>
</feature>
<dbReference type="Proteomes" id="UP000198949">
    <property type="component" value="Unassembled WGS sequence"/>
</dbReference>
<dbReference type="Pfam" id="PF13404">
    <property type="entry name" value="HTH_AsnC-type"/>
    <property type="match status" value="1"/>
</dbReference>
<proteinExistence type="predicted"/>
<dbReference type="GO" id="GO:0043200">
    <property type="term" value="P:response to amino acid"/>
    <property type="evidence" value="ECO:0007669"/>
    <property type="project" value="TreeGrafter"/>
</dbReference>
<dbReference type="OrthoDB" id="9809462at2"/>
<feature type="domain" description="HTH asnC-type" evidence="5">
    <location>
        <begin position="9"/>
        <end position="70"/>
    </location>
</feature>
<feature type="region of interest" description="Disordered" evidence="4">
    <location>
        <begin position="149"/>
        <end position="169"/>
    </location>
</feature>
<protein>
    <submittedName>
        <fullName evidence="6">Lrp/AsnC family transcriptional regulator, leucine-responsive regulatory protein</fullName>
    </submittedName>
</protein>
<dbReference type="Gene3D" id="1.10.10.10">
    <property type="entry name" value="Winged helix-like DNA-binding domain superfamily/Winged helix DNA-binding domain"/>
    <property type="match status" value="1"/>
</dbReference>
<dbReference type="InterPro" id="IPR011991">
    <property type="entry name" value="ArsR-like_HTH"/>
</dbReference>
<evidence type="ECO:0000256" key="2">
    <source>
        <dbReference type="ARBA" id="ARBA00023125"/>
    </source>
</evidence>
<dbReference type="EMBL" id="FNAD01000014">
    <property type="protein sequence ID" value="SDE16414.1"/>
    <property type="molecule type" value="Genomic_DNA"/>
</dbReference>
<reference evidence="7" key="1">
    <citation type="submission" date="2016-10" db="EMBL/GenBank/DDBJ databases">
        <authorList>
            <person name="Varghese N."/>
            <person name="Submissions S."/>
        </authorList>
    </citation>
    <scope>NUCLEOTIDE SEQUENCE [LARGE SCALE GENOMIC DNA]</scope>
    <source>
        <strain evidence="7">CGMCC 4.3516</strain>
    </source>
</reference>
<dbReference type="PANTHER" id="PTHR30154:SF53">
    <property type="entry name" value="HTH-TYPE TRANSCRIPTIONAL REGULATOR LRPC"/>
    <property type="match status" value="1"/>
</dbReference>
<evidence type="ECO:0000259" key="5">
    <source>
        <dbReference type="PROSITE" id="PS50956"/>
    </source>
</evidence>
<dbReference type="SUPFAM" id="SSF54909">
    <property type="entry name" value="Dimeric alpha+beta barrel"/>
    <property type="match status" value="1"/>
</dbReference>
<dbReference type="PANTHER" id="PTHR30154">
    <property type="entry name" value="LEUCINE-RESPONSIVE REGULATORY PROTEIN"/>
    <property type="match status" value="1"/>
</dbReference>